<dbReference type="GO" id="GO:0000155">
    <property type="term" value="F:phosphorelay sensor kinase activity"/>
    <property type="evidence" value="ECO:0007669"/>
    <property type="project" value="InterPro"/>
</dbReference>
<dbReference type="SUPFAM" id="SSF53795">
    <property type="entry name" value="PEP carboxykinase-like"/>
    <property type="match status" value="1"/>
</dbReference>
<dbReference type="Proteomes" id="UP000809440">
    <property type="component" value="Unassembled WGS sequence"/>
</dbReference>
<keyword evidence="2" id="KW-0418">Kinase</keyword>
<comment type="caution">
    <text evidence="2">The sequence shown here is derived from an EMBL/GenBank/DDBJ whole genome shotgun (WGS) entry which is preliminary data.</text>
</comment>
<dbReference type="Proteomes" id="UP000755667">
    <property type="component" value="Unassembled WGS sequence"/>
</dbReference>
<accession>A0A9Q2NUF3</accession>
<evidence type="ECO:0000259" key="1">
    <source>
        <dbReference type="Pfam" id="PF07475"/>
    </source>
</evidence>
<reference evidence="2 5" key="1">
    <citation type="submission" date="2021-01" db="EMBL/GenBank/DDBJ databases">
        <title>Diatom-associated Roseobacters Show Island Model of Population Structure.</title>
        <authorList>
            <person name="Qu L."/>
            <person name="Feng X."/>
            <person name="Chen Y."/>
            <person name="Li L."/>
            <person name="Wang X."/>
            <person name="Hu Z."/>
            <person name="Wang H."/>
            <person name="Luo H."/>
        </authorList>
    </citation>
    <scope>NUCLEOTIDE SEQUENCE</scope>
    <source>
        <strain evidence="3 5">CC28-63</strain>
        <strain evidence="2">CC28-69</strain>
    </source>
</reference>
<dbReference type="RefSeq" id="WP_085628091.1">
    <property type="nucleotide sequence ID" value="NZ_JAFBWU010000012.1"/>
</dbReference>
<dbReference type="OrthoDB" id="8326226at2"/>
<dbReference type="GO" id="GO:0006109">
    <property type="term" value="P:regulation of carbohydrate metabolic process"/>
    <property type="evidence" value="ECO:0007669"/>
    <property type="project" value="InterPro"/>
</dbReference>
<dbReference type="EMBL" id="JAFBXE010000012">
    <property type="protein sequence ID" value="MBM2414044.1"/>
    <property type="molecule type" value="Genomic_DNA"/>
</dbReference>
<evidence type="ECO:0000313" key="2">
    <source>
        <dbReference type="EMBL" id="MBM2414044.1"/>
    </source>
</evidence>
<evidence type="ECO:0000313" key="5">
    <source>
        <dbReference type="Proteomes" id="UP000809440"/>
    </source>
</evidence>
<dbReference type="Pfam" id="PF07475">
    <property type="entry name" value="Hpr_kinase_C"/>
    <property type="match status" value="1"/>
</dbReference>
<dbReference type="PANTHER" id="PTHR30305">
    <property type="entry name" value="PROTEIN YJDM-RELATED"/>
    <property type="match status" value="1"/>
</dbReference>
<dbReference type="InterPro" id="IPR011104">
    <property type="entry name" value="Hpr_kin/Pase_C"/>
</dbReference>
<name>A0A9Q2NUF3_9RHOB</name>
<dbReference type="CDD" id="cd01918">
    <property type="entry name" value="HprK_C"/>
    <property type="match status" value="1"/>
</dbReference>
<dbReference type="GO" id="GO:0005524">
    <property type="term" value="F:ATP binding"/>
    <property type="evidence" value="ECO:0007669"/>
    <property type="project" value="InterPro"/>
</dbReference>
<dbReference type="Gene3D" id="3.40.50.300">
    <property type="entry name" value="P-loop containing nucleotide triphosphate hydrolases"/>
    <property type="match status" value="1"/>
</dbReference>
<dbReference type="PANTHER" id="PTHR30305:SF1">
    <property type="entry name" value="HPR KINASE_PHOSPHORYLASE"/>
    <property type="match status" value="1"/>
</dbReference>
<dbReference type="AlphaFoldDB" id="A0A9Q2NUF3"/>
<keyword evidence="5" id="KW-1185">Reference proteome</keyword>
<evidence type="ECO:0000313" key="3">
    <source>
        <dbReference type="EMBL" id="MBM2418714.1"/>
    </source>
</evidence>
<evidence type="ECO:0000313" key="4">
    <source>
        <dbReference type="Proteomes" id="UP000755667"/>
    </source>
</evidence>
<keyword evidence="2" id="KW-0808">Transferase</keyword>
<dbReference type="GeneID" id="62639821"/>
<proteinExistence type="predicted"/>
<protein>
    <submittedName>
        <fullName evidence="2">HPr kinase/phosphatase C-terminal domain-containing protein</fullName>
    </submittedName>
</protein>
<dbReference type="EMBL" id="JAFBXF010000012">
    <property type="protein sequence ID" value="MBM2418714.1"/>
    <property type="molecule type" value="Genomic_DNA"/>
</dbReference>
<sequence length="143" mass="15331">MPDPETLILHATSVAVGTKAVLITGESGRGKSALALEMMARGATLVADDQVILTSLESELVLTCPEPLRGLIEARGVGLLHAPYASDAILALVVDMDQTETERLPPYRTITTLSKTFPLLHNVESRHFPAAILQYLRGTGRAD</sequence>
<feature type="domain" description="HPr kinase/phosphorylase C-terminal" evidence="1">
    <location>
        <begin position="8"/>
        <end position="81"/>
    </location>
</feature>
<dbReference type="InterPro" id="IPR027417">
    <property type="entry name" value="P-loop_NTPase"/>
</dbReference>
<organism evidence="2 4">
    <name type="scientific">Marivita cryptomonadis</name>
    <dbReference type="NCBI Taxonomy" id="505252"/>
    <lineage>
        <taxon>Bacteria</taxon>
        <taxon>Pseudomonadati</taxon>
        <taxon>Pseudomonadota</taxon>
        <taxon>Alphaproteobacteria</taxon>
        <taxon>Rhodobacterales</taxon>
        <taxon>Roseobacteraceae</taxon>
        <taxon>Marivita</taxon>
    </lineage>
</organism>
<gene>
    <name evidence="2" type="ORF">JQX41_17125</name>
    <name evidence="3" type="ORF">JQX48_17140</name>
</gene>